<dbReference type="Gene3D" id="3.30.70.370">
    <property type="match status" value="1"/>
</dbReference>
<dbReference type="Pfam" id="PF01612">
    <property type="entry name" value="DNA_pol_A_exo1"/>
    <property type="match status" value="1"/>
</dbReference>
<dbReference type="AlphaFoldDB" id="A0A160NWJ5"/>
<dbReference type="GO" id="GO:0003677">
    <property type="term" value="F:DNA binding"/>
    <property type="evidence" value="ECO:0007669"/>
    <property type="project" value="InterPro"/>
</dbReference>
<dbReference type="Gene3D" id="1.10.150.20">
    <property type="entry name" value="5' to 3' exonuclease, C-terminal subdomain"/>
    <property type="match status" value="1"/>
</dbReference>
<dbReference type="Proteomes" id="UP000217676">
    <property type="component" value="Chromosome"/>
</dbReference>
<comment type="similarity">
    <text evidence="1">Belongs to the DNA polymerase type-A family.</text>
</comment>
<proteinExistence type="inferred from homology"/>
<dbReference type="SMART" id="SM00482">
    <property type="entry name" value="POLAc"/>
    <property type="match status" value="1"/>
</dbReference>
<dbReference type="InterPro" id="IPR036397">
    <property type="entry name" value="RNaseH_sf"/>
</dbReference>
<keyword evidence="6" id="KW-1185">Reference proteome</keyword>
<dbReference type="PRINTS" id="PR00868">
    <property type="entry name" value="DNAPOLI"/>
</dbReference>
<dbReference type="Pfam" id="PF00476">
    <property type="entry name" value="DNA_pol_A"/>
    <property type="match status" value="1"/>
</dbReference>
<dbReference type="SUPFAM" id="SSF56672">
    <property type="entry name" value="DNA/RNA polymerases"/>
    <property type="match status" value="1"/>
</dbReference>
<evidence type="ECO:0000256" key="2">
    <source>
        <dbReference type="ARBA" id="ARBA00020311"/>
    </source>
</evidence>
<evidence type="ECO:0000259" key="3">
    <source>
        <dbReference type="SMART" id="SM00474"/>
    </source>
</evidence>
<organism evidence="5 6">
    <name type="scientific">Streptomyces laurentii</name>
    <dbReference type="NCBI Taxonomy" id="39478"/>
    <lineage>
        <taxon>Bacteria</taxon>
        <taxon>Bacillati</taxon>
        <taxon>Actinomycetota</taxon>
        <taxon>Actinomycetes</taxon>
        <taxon>Kitasatosporales</taxon>
        <taxon>Streptomycetaceae</taxon>
        <taxon>Streptomyces</taxon>
    </lineage>
</organism>
<dbReference type="InterPro" id="IPR002562">
    <property type="entry name" value="3'-5'_exonuclease_dom"/>
</dbReference>
<dbReference type="GO" id="GO:0008408">
    <property type="term" value="F:3'-5' exonuclease activity"/>
    <property type="evidence" value="ECO:0007669"/>
    <property type="project" value="InterPro"/>
</dbReference>
<dbReference type="PANTHER" id="PTHR10133:SF62">
    <property type="entry name" value="DNA POLYMERASE THETA"/>
    <property type="match status" value="1"/>
</dbReference>
<dbReference type="InterPro" id="IPR012337">
    <property type="entry name" value="RNaseH-like_sf"/>
</dbReference>
<dbReference type="Gene3D" id="1.20.1060.10">
    <property type="entry name" value="Taq DNA Polymerase, Chain T, domain 4"/>
    <property type="match status" value="1"/>
</dbReference>
<name>A0A160NWJ5_STRLU</name>
<protein>
    <recommendedName>
        <fullName evidence="2">DNA polymerase I</fullName>
    </recommendedName>
</protein>
<feature type="domain" description="DNA-directed DNA polymerase family A palm" evidence="4">
    <location>
        <begin position="384"/>
        <end position="577"/>
    </location>
</feature>
<sequence length="617" mass="67922">MLTFRHTIASESVTVNVPEDAADLKLFWEWLYRARERGPIALDTETTGLNIYSAGYRLRTVQFGDAHEAWVLLYERGGWHAQYAREAIQRCREVLIHNAAFDWLVLDEHAGIRLEDLAPWTTDTRILAALIDPRQPSEGGVGTALKPLSAKWIDPAAPDTQGGLTKVFNSLGFTKETGWAGIPLTHPTFLLYAGLDVILTARLAPMLRRELERLGVRDQLVTYEHEIARMCAVMQRAGLLVDQEYAAALAGRLAEEAERHGAVAARYGVASVGSPGQVAEALLGMGERLTERTKGGALATDKAVLLPLADLDRDWQRIGARTANPLADAVLRGKRASKWGVTYAERFMTKLSTAGRLHAAISPLAARTGRMSVTDGLHQLPSSDHVIRRAILAEPGHVMVSTDFQAVEMRVLAALANVRRMKDGFVNGGSDFDIHMFTAKLIKGRNATPRHRKIFKGAGFGKVYGGGITTIARQTGAEESEIAQAVAAYDRAFPEIKRASSRWQRQAFQNRMVFISATGRRLPLDRDRSYSVVNYACQSAARDLLGQAMLNVESAGLLEFCRLPIHDELLASVPQRDADEIAREFQRCMSMDLYGVPITADAEIGGRSWGSLYGADY</sequence>
<dbReference type="GO" id="GO:0003887">
    <property type="term" value="F:DNA-directed DNA polymerase activity"/>
    <property type="evidence" value="ECO:0007669"/>
    <property type="project" value="InterPro"/>
</dbReference>
<dbReference type="GO" id="GO:0006302">
    <property type="term" value="P:double-strand break repair"/>
    <property type="evidence" value="ECO:0007669"/>
    <property type="project" value="TreeGrafter"/>
</dbReference>
<dbReference type="PANTHER" id="PTHR10133">
    <property type="entry name" value="DNA POLYMERASE I"/>
    <property type="match status" value="1"/>
</dbReference>
<dbReference type="InterPro" id="IPR001098">
    <property type="entry name" value="DNA-dir_DNA_pol_A_palm_dom"/>
</dbReference>
<evidence type="ECO:0000313" key="6">
    <source>
        <dbReference type="Proteomes" id="UP000217676"/>
    </source>
</evidence>
<dbReference type="InterPro" id="IPR002298">
    <property type="entry name" value="DNA_polymerase_A"/>
</dbReference>
<dbReference type="GO" id="GO:0006261">
    <property type="term" value="P:DNA-templated DNA replication"/>
    <property type="evidence" value="ECO:0007669"/>
    <property type="project" value="InterPro"/>
</dbReference>
<dbReference type="KEGG" id="slau:SLA_2174"/>
<gene>
    <name evidence="5" type="ORF">SLA_2174</name>
</gene>
<dbReference type="Gene3D" id="3.30.420.10">
    <property type="entry name" value="Ribonuclease H-like superfamily/Ribonuclease H"/>
    <property type="match status" value="1"/>
</dbReference>
<evidence type="ECO:0000256" key="1">
    <source>
        <dbReference type="ARBA" id="ARBA00007705"/>
    </source>
</evidence>
<evidence type="ECO:0000259" key="4">
    <source>
        <dbReference type="SMART" id="SM00482"/>
    </source>
</evidence>
<dbReference type="SMART" id="SM00474">
    <property type="entry name" value="35EXOc"/>
    <property type="match status" value="1"/>
</dbReference>
<reference evidence="5 6" key="1">
    <citation type="journal article" date="2016" name="Genome Announc.">
        <title>Complete Genome Sequence of Thiostrepton-Producing Streptomyces laurentii ATCC 31255.</title>
        <authorList>
            <person name="Doi K."/>
            <person name="Fujino Y."/>
            <person name="Nagayoshi Y."/>
            <person name="Ohshima T."/>
            <person name="Ogata S."/>
        </authorList>
    </citation>
    <scope>NUCLEOTIDE SEQUENCE [LARGE SCALE GENOMIC DNA]</scope>
    <source>
        <strain evidence="5 6">ATCC 31255</strain>
    </source>
</reference>
<dbReference type="EMBL" id="AP017424">
    <property type="protein sequence ID" value="BAU83107.1"/>
    <property type="molecule type" value="Genomic_DNA"/>
</dbReference>
<accession>A0A160NWJ5</accession>
<dbReference type="SUPFAM" id="SSF53098">
    <property type="entry name" value="Ribonuclease H-like"/>
    <property type="match status" value="1"/>
</dbReference>
<evidence type="ECO:0000313" key="5">
    <source>
        <dbReference type="EMBL" id="BAU83107.1"/>
    </source>
</evidence>
<feature type="domain" description="3'-5' exonuclease" evidence="3">
    <location>
        <begin position="15"/>
        <end position="212"/>
    </location>
</feature>
<dbReference type="InterPro" id="IPR043502">
    <property type="entry name" value="DNA/RNA_pol_sf"/>
</dbReference>